<sequence>MGRVQLIPGQLIPGQL</sequence>
<dbReference type="Proteomes" id="UP000095287">
    <property type="component" value="Unplaced"/>
</dbReference>
<organism evidence="1 2">
    <name type="scientific">Steinernema glaseri</name>
    <dbReference type="NCBI Taxonomy" id="37863"/>
    <lineage>
        <taxon>Eukaryota</taxon>
        <taxon>Metazoa</taxon>
        <taxon>Ecdysozoa</taxon>
        <taxon>Nematoda</taxon>
        <taxon>Chromadorea</taxon>
        <taxon>Rhabditida</taxon>
        <taxon>Tylenchina</taxon>
        <taxon>Panagrolaimomorpha</taxon>
        <taxon>Strongyloidoidea</taxon>
        <taxon>Steinernematidae</taxon>
        <taxon>Steinernema</taxon>
    </lineage>
</organism>
<reference evidence="2" key="1">
    <citation type="submission" date="2016-11" db="UniProtKB">
        <authorList>
            <consortium name="WormBaseParasite"/>
        </authorList>
    </citation>
    <scope>IDENTIFICATION</scope>
</reference>
<keyword evidence="1" id="KW-1185">Reference proteome</keyword>
<accession>A0A1I7Y3B4</accession>
<proteinExistence type="predicted"/>
<evidence type="ECO:0000313" key="1">
    <source>
        <dbReference type="Proteomes" id="UP000095287"/>
    </source>
</evidence>
<protein>
    <submittedName>
        <fullName evidence="2">Uncharacterized protein</fullName>
    </submittedName>
</protein>
<name>A0A1I7Y3B4_9BILA</name>
<evidence type="ECO:0000313" key="2">
    <source>
        <dbReference type="WBParaSite" id="L893_g1203.t1"/>
    </source>
</evidence>
<dbReference type="WBParaSite" id="L893_g1203.t1">
    <property type="protein sequence ID" value="L893_g1203.t1"/>
    <property type="gene ID" value="L893_g1203"/>
</dbReference>
<dbReference type="AlphaFoldDB" id="A0A1I7Y3B4"/>